<dbReference type="PANTHER" id="PTHR46796:SF6">
    <property type="entry name" value="ARAC SUBFAMILY"/>
    <property type="match status" value="1"/>
</dbReference>
<dbReference type="PANTHER" id="PTHR46796">
    <property type="entry name" value="HTH-TYPE TRANSCRIPTIONAL ACTIVATOR RHAS-RELATED"/>
    <property type="match status" value="1"/>
</dbReference>
<dbReference type="InterPro" id="IPR018060">
    <property type="entry name" value="HTH_AraC"/>
</dbReference>
<dbReference type="InterPro" id="IPR050204">
    <property type="entry name" value="AraC_XylS_family_regulators"/>
</dbReference>
<dbReference type="Pfam" id="PF12833">
    <property type="entry name" value="HTH_18"/>
    <property type="match status" value="1"/>
</dbReference>
<evidence type="ECO:0000256" key="3">
    <source>
        <dbReference type="ARBA" id="ARBA00023163"/>
    </source>
</evidence>
<proteinExistence type="predicted"/>
<dbReference type="Gene3D" id="1.10.10.60">
    <property type="entry name" value="Homeodomain-like"/>
    <property type="match status" value="1"/>
</dbReference>
<dbReference type="Pfam" id="PF14525">
    <property type="entry name" value="AraC_binding_2"/>
    <property type="match status" value="1"/>
</dbReference>
<reference evidence="5 6" key="1">
    <citation type="submission" date="2022-11" db="EMBL/GenBank/DDBJ databases">
        <title>Genome Sequencing of Nocardia sp. ON39_IFM12276 and assembly.</title>
        <authorList>
            <person name="Shimojima M."/>
            <person name="Toyokawa M."/>
            <person name="Uesaka K."/>
        </authorList>
    </citation>
    <scope>NUCLEOTIDE SEQUENCE [LARGE SCALE GENOMIC DNA]</scope>
    <source>
        <strain evidence="5 6">IFM 12276</strain>
    </source>
</reference>
<organism evidence="5 6">
    <name type="scientific">Nocardia sputorum</name>
    <dbReference type="NCBI Taxonomy" id="2984338"/>
    <lineage>
        <taxon>Bacteria</taxon>
        <taxon>Bacillati</taxon>
        <taxon>Actinomycetota</taxon>
        <taxon>Actinomycetes</taxon>
        <taxon>Mycobacteriales</taxon>
        <taxon>Nocardiaceae</taxon>
        <taxon>Nocardia</taxon>
    </lineage>
</organism>
<dbReference type="InterPro" id="IPR018062">
    <property type="entry name" value="HTH_AraC-typ_CS"/>
</dbReference>
<evidence type="ECO:0000256" key="2">
    <source>
        <dbReference type="ARBA" id="ARBA00023125"/>
    </source>
</evidence>
<dbReference type="EMBL" id="AP026978">
    <property type="protein sequence ID" value="BDU03557.1"/>
    <property type="molecule type" value="Genomic_DNA"/>
</dbReference>
<dbReference type="InterPro" id="IPR020449">
    <property type="entry name" value="Tscrpt_reg_AraC-type_HTH"/>
</dbReference>
<keyword evidence="2" id="KW-0238">DNA-binding</keyword>
<evidence type="ECO:0000313" key="6">
    <source>
        <dbReference type="Proteomes" id="UP001317870"/>
    </source>
</evidence>
<dbReference type="SUPFAM" id="SSF46689">
    <property type="entry name" value="Homeodomain-like"/>
    <property type="match status" value="1"/>
</dbReference>
<dbReference type="InterPro" id="IPR035418">
    <property type="entry name" value="AraC-bd_2"/>
</dbReference>
<dbReference type="PROSITE" id="PS01124">
    <property type="entry name" value="HTH_ARAC_FAMILY_2"/>
    <property type="match status" value="1"/>
</dbReference>
<dbReference type="PRINTS" id="PR00032">
    <property type="entry name" value="HTHARAC"/>
</dbReference>
<keyword evidence="6" id="KW-1185">Reference proteome</keyword>
<dbReference type="Proteomes" id="UP001317870">
    <property type="component" value="Chromosome"/>
</dbReference>
<keyword evidence="3" id="KW-0804">Transcription</keyword>
<evidence type="ECO:0000256" key="1">
    <source>
        <dbReference type="ARBA" id="ARBA00023015"/>
    </source>
</evidence>
<accession>A0ABM8D7X8</accession>
<evidence type="ECO:0000313" key="5">
    <source>
        <dbReference type="EMBL" id="BDU03557.1"/>
    </source>
</evidence>
<feature type="domain" description="HTH araC/xylS-type" evidence="4">
    <location>
        <begin position="211"/>
        <end position="311"/>
    </location>
</feature>
<dbReference type="SMART" id="SM00342">
    <property type="entry name" value="HTH_ARAC"/>
    <property type="match status" value="1"/>
</dbReference>
<gene>
    <name evidence="5" type="ORF">IFM12276_65850</name>
</gene>
<protein>
    <submittedName>
        <fullName evidence="5">Transcriptional regulator</fullName>
    </submittedName>
</protein>
<dbReference type="InterPro" id="IPR009057">
    <property type="entry name" value="Homeodomain-like_sf"/>
</dbReference>
<dbReference type="RefSeq" id="WP_281876728.1">
    <property type="nucleotide sequence ID" value="NZ_AP026976.1"/>
</dbReference>
<evidence type="ECO:0000259" key="4">
    <source>
        <dbReference type="PROSITE" id="PS01124"/>
    </source>
</evidence>
<dbReference type="PROSITE" id="PS00041">
    <property type="entry name" value="HTH_ARAC_FAMILY_1"/>
    <property type="match status" value="1"/>
</dbReference>
<name>A0ABM8D7X8_9NOCA</name>
<sequence length="311" mass="33987">MTIAEPYLVERVDTGAVLPRESADFWAEHVCRNQGTLQCRFASPASFRGATAVQRYAGYQLIDFWSDSIVYSRTRADIRRDGDESLRAMIPTDGILRLRQDDATAEVSPGHGAVVTKTRPVDFDQPLTARGWVMNIPAGTLPLQVGAGPALIDLRSGLGSVVAGMVGELGRQRANVDGPEFASACDTIVDLLALCLRRRNAMPTVLATVDTAVRDHVRRHADNPNLTPAAIARSLGWSLRQIQLALHHTGTTPSELIRAERLDRAHRRLREAPPARTVADIAYASGFRSLSAFGSAFKARFGVTPQEARRR</sequence>
<keyword evidence="1" id="KW-0805">Transcription regulation</keyword>